<evidence type="ECO:0000313" key="1">
    <source>
        <dbReference type="EMBL" id="BCU07976.1"/>
    </source>
</evidence>
<proteinExistence type="predicted"/>
<keyword evidence="2" id="KW-1185">Reference proteome</keyword>
<accession>A0ABN6GDE5</accession>
<dbReference type="EMBL" id="AP024563">
    <property type="protein sequence ID" value="BCU07976.1"/>
    <property type="molecule type" value="Genomic_DNA"/>
</dbReference>
<dbReference type="RefSeq" id="WP_213379020.1">
    <property type="nucleotide sequence ID" value="NZ_AP024563.1"/>
</dbReference>
<dbReference type="Proteomes" id="UP000680679">
    <property type="component" value="Chromosome"/>
</dbReference>
<organism evidence="1 2">
    <name type="scientific">Allochromatium tepidum</name>
    <dbReference type="NCBI Taxonomy" id="553982"/>
    <lineage>
        <taxon>Bacteria</taxon>
        <taxon>Pseudomonadati</taxon>
        <taxon>Pseudomonadota</taxon>
        <taxon>Gammaproteobacteria</taxon>
        <taxon>Chromatiales</taxon>
        <taxon>Chromatiaceae</taxon>
        <taxon>Allochromatium</taxon>
    </lineage>
</organism>
<protein>
    <submittedName>
        <fullName evidence="1">Uncharacterized protein</fullName>
    </submittedName>
</protein>
<gene>
    <name evidence="1" type="ORF">Atep_26530</name>
</gene>
<reference evidence="1 2" key="1">
    <citation type="submission" date="2021-04" db="EMBL/GenBank/DDBJ databases">
        <title>Complete genome sequencing of Allochromatium tepidum strain NZ.</title>
        <authorList>
            <person name="Tsukatani Y."/>
            <person name="Mori H."/>
        </authorList>
    </citation>
    <scope>NUCLEOTIDE SEQUENCE [LARGE SCALE GENOMIC DNA]</scope>
    <source>
        <strain evidence="1 2">NZ</strain>
    </source>
</reference>
<evidence type="ECO:0000313" key="2">
    <source>
        <dbReference type="Proteomes" id="UP000680679"/>
    </source>
</evidence>
<sequence>MDSSSIELKGSEIEAIDYDGDRVEIRFARAYLVKTMTGSAERTRWRQAGRLVIEGAEVAERPPEGPLVCAGGDLDENIYTYRDMIPVPFESRGHIRCELHFEGTAARLIVNGNAARLTMLDTPKYIEHLRPG</sequence>
<name>A0ABN6GDE5_9GAMM</name>